<dbReference type="InParanoid" id="D8RH28"/>
<accession>D8RH28</accession>
<gene>
    <name evidence="4" type="ORF">SELMODRAFT_93575</name>
</gene>
<dbReference type="HOGENOM" id="CLU_002706_15_10_1"/>
<comment type="similarity">
    <text evidence="2">Belongs to the PPR family. PCMP-E subfamily.</text>
</comment>
<dbReference type="InterPro" id="IPR002885">
    <property type="entry name" value="PPR_rpt"/>
</dbReference>
<protein>
    <recommendedName>
        <fullName evidence="6">Pentacotripeptide-repeat region of PRORP domain-containing protein</fullName>
    </recommendedName>
</protein>
<feature type="repeat" description="PPR" evidence="3">
    <location>
        <begin position="315"/>
        <end position="349"/>
    </location>
</feature>
<reference evidence="4 5" key="1">
    <citation type="journal article" date="2011" name="Science">
        <title>The Selaginella genome identifies genetic changes associated with the evolution of vascular plants.</title>
        <authorList>
            <person name="Banks J.A."/>
            <person name="Nishiyama T."/>
            <person name="Hasebe M."/>
            <person name="Bowman J.L."/>
            <person name="Gribskov M."/>
            <person name="dePamphilis C."/>
            <person name="Albert V.A."/>
            <person name="Aono N."/>
            <person name="Aoyama T."/>
            <person name="Ambrose B.A."/>
            <person name="Ashton N.W."/>
            <person name="Axtell M.J."/>
            <person name="Barker E."/>
            <person name="Barker M.S."/>
            <person name="Bennetzen J.L."/>
            <person name="Bonawitz N.D."/>
            <person name="Chapple C."/>
            <person name="Cheng C."/>
            <person name="Correa L.G."/>
            <person name="Dacre M."/>
            <person name="DeBarry J."/>
            <person name="Dreyer I."/>
            <person name="Elias M."/>
            <person name="Engstrom E.M."/>
            <person name="Estelle M."/>
            <person name="Feng L."/>
            <person name="Finet C."/>
            <person name="Floyd S.K."/>
            <person name="Frommer W.B."/>
            <person name="Fujita T."/>
            <person name="Gramzow L."/>
            <person name="Gutensohn M."/>
            <person name="Harholt J."/>
            <person name="Hattori M."/>
            <person name="Heyl A."/>
            <person name="Hirai T."/>
            <person name="Hiwatashi Y."/>
            <person name="Ishikawa M."/>
            <person name="Iwata M."/>
            <person name="Karol K.G."/>
            <person name="Koehler B."/>
            <person name="Kolukisaoglu U."/>
            <person name="Kubo M."/>
            <person name="Kurata T."/>
            <person name="Lalonde S."/>
            <person name="Li K."/>
            <person name="Li Y."/>
            <person name="Litt A."/>
            <person name="Lyons E."/>
            <person name="Manning G."/>
            <person name="Maruyama T."/>
            <person name="Michael T.P."/>
            <person name="Mikami K."/>
            <person name="Miyazaki S."/>
            <person name="Morinaga S."/>
            <person name="Murata T."/>
            <person name="Mueller-Roeber B."/>
            <person name="Nelson D.R."/>
            <person name="Obara M."/>
            <person name="Oguri Y."/>
            <person name="Olmstead R.G."/>
            <person name="Onodera N."/>
            <person name="Petersen B.L."/>
            <person name="Pils B."/>
            <person name="Prigge M."/>
            <person name="Rensing S.A."/>
            <person name="Riano-Pachon D.M."/>
            <person name="Roberts A.W."/>
            <person name="Sato Y."/>
            <person name="Scheller H.V."/>
            <person name="Schulz B."/>
            <person name="Schulz C."/>
            <person name="Shakirov E.V."/>
            <person name="Shibagaki N."/>
            <person name="Shinohara N."/>
            <person name="Shippen D.E."/>
            <person name="Soerensen I."/>
            <person name="Sotooka R."/>
            <person name="Sugimoto N."/>
            <person name="Sugita M."/>
            <person name="Sumikawa N."/>
            <person name="Tanurdzic M."/>
            <person name="Theissen G."/>
            <person name="Ulvskov P."/>
            <person name="Wakazuki S."/>
            <person name="Weng J.K."/>
            <person name="Willats W.W."/>
            <person name="Wipf D."/>
            <person name="Wolf P.G."/>
            <person name="Yang L."/>
            <person name="Zimmer A.D."/>
            <person name="Zhu Q."/>
            <person name="Mitros T."/>
            <person name="Hellsten U."/>
            <person name="Loque D."/>
            <person name="Otillar R."/>
            <person name="Salamov A."/>
            <person name="Schmutz J."/>
            <person name="Shapiro H."/>
            <person name="Lindquist E."/>
            <person name="Lucas S."/>
            <person name="Rokhsar D."/>
            <person name="Grigoriev I.V."/>
        </authorList>
    </citation>
    <scope>NUCLEOTIDE SEQUENCE [LARGE SCALE GENOMIC DNA]</scope>
</reference>
<feature type="repeat" description="PPR" evidence="3">
    <location>
        <begin position="134"/>
        <end position="168"/>
    </location>
</feature>
<dbReference type="Pfam" id="PF13041">
    <property type="entry name" value="PPR_2"/>
    <property type="match status" value="1"/>
</dbReference>
<feature type="repeat" description="PPR" evidence="3">
    <location>
        <begin position="350"/>
        <end position="384"/>
    </location>
</feature>
<evidence type="ECO:0000256" key="3">
    <source>
        <dbReference type="PROSITE-ProRule" id="PRU00708"/>
    </source>
</evidence>
<keyword evidence="1" id="KW-0677">Repeat</keyword>
<dbReference type="Pfam" id="PF01535">
    <property type="entry name" value="PPR"/>
    <property type="match status" value="7"/>
</dbReference>
<evidence type="ECO:0000256" key="2">
    <source>
        <dbReference type="ARBA" id="ARBA00061659"/>
    </source>
</evidence>
<dbReference type="AlphaFoldDB" id="D8RH28"/>
<dbReference type="Gene3D" id="1.25.40.10">
    <property type="entry name" value="Tetratricopeptide repeat domain"/>
    <property type="match status" value="5"/>
</dbReference>
<dbReference type="GO" id="GO:0009451">
    <property type="term" value="P:RNA modification"/>
    <property type="evidence" value="ECO:0000318"/>
    <property type="project" value="GO_Central"/>
</dbReference>
<feature type="repeat" description="PPR" evidence="3">
    <location>
        <begin position="251"/>
        <end position="285"/>
    </location>
</feature>
<keyword evidence="5" id="KW-1185">Reference proteome</keyword>
<feature type="repeat" description="PPR" evidence="3">
    <location>
        <begin position="72"/>
        <end position="106"/>
    </location>
</feature>
<dbReference type="GO" id="GO:0005739">
    <property type="term" value="C:mitochondrion"/>
    <property type="evidence" value="ECO:0007669"/>
    <property type="project" value="UniProtKB-ARBA"/>
</dbReference>
<dbReference type="KEGG" id="smo:SELMODRAFT_93575"/>
<dbReference type="GO" id="GO:0003723">
    <property type="term" value="F:RNA binding"/>
    <property type="evidence" value="ECO:0000318"/>
    <property type="project" value="GO_Central"/>
</dbReference>
<sequence length="612" mass="67684">MRASPPTRDLLSRIRVFAAQRDLSQAKHLYSLLQQNRYCLDKLTTNQLMRMFGKCGSVEDARKLFDQIDNPDTVQWNIMVTAYAQNGHFQNAKSMFDSSPQRDMVSWNTMCQSFSWSHKVDEVSQCLLKMPQHNVVSWNSLLCTFAQNGHYLKAQALFVAMPEKDVISWNIVISQYAEIDLDRAKLLFDRAPQHSVVTWNVLIAHHCEESKRVFDTMPCRDIVSWNIIAGNAREGHLDCAMDLFDRSPSRSLALWNVILSGFASSGDVNRARSILSSMPRTDVISWNSLLAGLLEFSSLRDAGELFTAMPHRNLSSVVATALLDMYSRCGRVDQAKRVFDSMRARDERVDLVTWNAMIAGFARSGHSIEALELYRELEKLDRELQPDASTFAAVIDACASAVPPAVSEGRAIHRQAIARRMDHDPVVGSSLVAMYTRIGGLDAAQRCFDRITARNTVAWNSMLVGFANHGSGTGVIQSFHAMQLDGAIADAVTFVAVLSSCSHAGWIVEAGQCFQSMAADFFIAATPEHYSAIGDLFARLGQIGEARSLIRAKPYESSAADWMSLLSACRIHCDVEHGASAAAQAFEFGELDDPIAAASGTCKLLLGMFSAL</sequence>
<evidence type="ECO:0000313" key="5">
    <source>
        <dbReference type="Proteomes" id="UP000001514"/>
    </source>
</evidence>
<proteinExistence type="inferred from homology"/>
<dbReference type="Proteomes" id="UP000001514">
    <property type="component" value="Unassembled WGS sequence"/>
</dbReference>
<dbReference type="NCBIfam" id="TIGR00756">
    <property type="entry name" value="PPR"/>
    <property type="match status" value="2"/>
</dbReference>
<name>D8RH28_SELML</name>
<evidence type="ECO:0000313" key="4">
    <source>
        <dbReference type="EMBL" id="EFJ28463.1"/>
    </source>
</evidence>
<dbReference type="FunFam" id="1.25.40.10:FF:000205">
    <property type="entry name" value="Pentatricopeptide repeat-containing protein, mitochondrial"/>
    <property type="match status" value="1"/>
</dbReference>
<organism evidence="5">
    <name type="scientific">Selaginella moellendorffii</name>
    <name type="common">Spikemoss</name>
    <dbReference type="NCBI Taxonomy" id="88036"/>
    <lineage>
        <taxon>Eukaryota</taxon>
        <taxon>Viridiplantae</taxon>
        <taxon>Streptophyta</taxon>
        <taxon>Embryophyta</taxon>
        <taxon>Tracheophyta</taxon>
        <taxon>Lycopodiopsida</taxon>
        <taxon>Selaginellales</taxon>
        <taxon>Selaginellaceae</taxon>
        <taxon>Selaginella</taxon>
    </lineage>
</organism>
<evidence type="ECO:0008006" key="6">
    <source>
        <dbReference type="Google" id="ProtNLM"/>
    </source>
</evidence>
<dbReference type="PANTHER" id="PTHR47926">
    <property type="entry name" value="PENTATRICOPEPTIDE REPEAT-CONTAINING PROTEIN"/>
    <property type="match status" value="1"/>
</dbReference>
<dbReference type="Gramene" id="EFJ28463">
    <property type="protein sequence ID" value="EFJ28463"/>
    <property type="gene ID" value="SELMODRAFT_93575"/>
</dbReference>
<dbReference type="PANTHER" id="PTHR47926:SF533">
    <property type="entry name" value="DYW DOMAIN-CONTAINING PROTEIN"/>
    <property type="match status" value="1"/>
</dbReference>
<evidence type="ECO:0000256" key="1">
    <source>
        <dbReference type="ARBA" id="ARBA00022737"/>
    </source>
</evidence>
<dbReference type="eggNOG" id="KOG4197">
    <property type="taxonomic scope" value="Eukaryota"/>
</dbReference>
<dbReference type="InterPro" id="IPR011990">
    <property type="entry name" value="TPR-like_helical_dom_sf"/>
</dbReference>
<dbReference type="InterPro" id="IPR046960">
    <property type="entry name" value="PPR_At4g14850-like_plant"/>
</dbReference>
<dbReference type="FunFam" id="1.25.40.10:FF:000158">
    <property type="entry name" value="pentatricopeptide repeat-containing protein At2g33680"/>
    <property type="match status" value="1"/>
</dbReference>
<dbReference type="GO" id="GO:0048731">
    <property type="term" value="P:system development"/>
    <property type="evidence" value="ECO:0007669"/>
    <property type="project" value="UniProtKB-ARBA"/>
</dbReference>
<dbReference type="EMBL" id="GL377579">
    <property type="protein sequence ID" value="EFJ28463.1"/>
    <property type="molecule type" value="Genomic_DNA"/>
</dbReference>
<dbReference type="PROSITE" id="PS51375">
    <property type="entry name" value="PPR"/>
    <property type="match status" value="5"/>
</dbReference>